<proteinExistence type="predicted"/>
<organism evidence="1">
    <name type="scientific">Cacopsylla melanoneura</name>
    <dbReference type="NCBI Taxonomy" id="428564"/>
    <lineage>
        <taxon>Eukaryota</taxon>
        <taxon>Metazoa</taxon>
        <taxon>Ecdysozoa</taxon>
        <taxon>Arthropoda</taxon>
        <taxon>Hexapoda</taxon>
        <taxon>Insecta</taxon>
        <taxon>Pterygota</taxon>
        <taxon>Neoptera</taxon>
        <taxon>Paraneoptera</taxon>
        <taxon>Hemiptera</taxon>
        <taxon>Sternorrhyncha</taxon>
        <taxon>Psylloidea</taxon>
        <taxon>Psyllidae</taxon>
        <taxon>Psyllinae</taxon>
        <taxon>Cacopsylla</taxon>
    </lineage>
</organism>
<dbReference type="EMBL" id="HBUF01227512">
    <property type="protein sequence ID" value="CAG6672066.1"/>
    <property type="molecule type" value="Transcribed_RNA"/>
</dbReference>
<protein>
    <submittedName>
        <fullName evidence="1">Uncharacterized protein</fullName>
    </submittedName>
</protein>
<sequence length="105" mass="11491">MIHTTTDIMDTTTTTTVGTITITSNHAHHTISTLTPHSTTEPTTTLIGTDTIEYNTTQISLVGITPTVGGTQRETKTRSAKTGFSGSIDEYSMYRISRYNNFTDQ</sequence>
<name>A0A8D8SLY0_9HEMI</name>
<dbReference type="AlphaFoldDB" id="A0A8D8SLY0"/>
<accession>A0A8D8SLY0</accession>
<evidence type="ECO:0000313" key="1">
    <source>
        <dbReference type="EMBL" id="CAG6672068.1"/>
    </source>
</evidence>
<reference evidence="1" key="1">
    <citation type="submission" date="2021-05" db="EMBL/GenBank/DDBJ databases">
        <authorList>
            <person name="Alioto T."/>
            <person name="Alioto T."/>
            <person name="Gomez Garrido J."/>
        </authorList>
    </citation>
    <scope>NUCLEOTIDE SEQUENCE</scope>
</reference>
<dbReference type="EMBL" id="HBUF01227513">
    <property type="protein sequence ID" value="CAG6672068.1"/>
    <property type="molecule type" value="Transcribed_RNA"/>
</dbReference>